<dbReference type="Pfam" id="PF07839">
    <property type="entry name" value="CaM_binding"/>
    <property type="match status" value="1"/>
</dbReference>
<organism evidence="3 4">
    <name type="scientific">Phaseolus coccineus</name>
    <name type="common">Scarlet runner bean</name>
    <name type="synonym">Phaseolus multiflorus</name>
    <dbReference type="NCBI Taxonomy" id="3886"/>
    <lineage>
        <taxon>Eukaryota</taxon>
        <taxon>Viridiplantae</taxon>
        <taxon>Streptophyta</taxon>
        <taxon>Embryophyta</taxon>
        <taxon>Tracheophyta</taxon>
        <taxon>Spermatophyta</taxon>
        <taxon>Magnoliopsida</taxon>
        <taxon>eudicotyledons</taxon>
        <taxon>Gunneridae</taxon>
        <taxon>Pentapetalae</taxon>
        <taxon>rosids</taxon>
        <taxon>fabids</taxon>
        <taxon>Fabales</taxon>
        <taxon>Fabaceae</taxon>
        <taxon>Papilionoideae</taxon>
        <taxon>50 kb inversion clade</taxon>
        <taxon>NPAAA clade</taxon>
        <taxon>indigoferoid/millettioid clade</taxon>
        <taxon>Phaseoleae</taxon>
        <taxon>Phaseolus</taxon>
    </lineage>
</organism>
<dbReference type="AlphaFoldDB" id="A0AAN9QN03"/>
<feature type="region of interest" description="Disordered" evidence="1">
    <location>
        <begin position="24"/>
        <end position="138"/>
    </location>
</feature>
<evidence type="ECO:0000259" key="2">
    <source>
        <dbReference type="SMART" id="SM01054"/>
    </source>
</evidence>
<dbReference type="InterPro" id="IPR018506">
    <property type="entry name" value="Cyt_B5_heme-BS"/>
</dbReference>
<dbReference type="SMART" id="SM01054">
    <property type="entry name" value="CaM_binding"/>
    <property type="match status" value="1"/>
</dbReference>
<dbReference type="PANTHER" id="PTHR33923">
    <property type="entry name" value="CALMODULIN-BINDING PROTEIN-RELATED"/>
    <property type="match status" value="1"/>
</dbReference>
<dbReference type="GO" id="GO:0005516">
    <property type="term" value="F:calmodulin binding"/>
    <property type="evidence" value="ECO:0007669"/>
    <property type="project" value="InterPro"/>
</dbReference>
<dbReference type="PANTHER" id="PTHR33923:SF11">
    <property type="entry name" value="PLANT CALMODULIN-BINDING-LIKE PROTEIN"/>
    <property type="match status" value="1"/>
</dbReference>
<feature type="region of interest" description="Disordered" evidence="1">
    <location>
        <begin position="670"/>
        <end position="700"/>
    </location>
</feature>
<dbReference type="EMBL" id="JAYMYR010000009">
    <property type="protein sequence ID" value="KAK7341447.1"/>
    <property type="molecule type" value="Genomic_DNA"/>
</dbReference>
<evidence type="ECO:0000313" key="4">
    <source>
        <dbReference type="Proteomes" id="UP001374584"/>
    </source>
</evidence>
<sequence length="802" mass="90744">MVQRIVVGKLGIQADDVKYDKCFAKSKPSSSQHQDGKTIKTDTMKKMMKSRSFQLSDFDLSHSSSSERSLSQPRKSPTIAASPQQQKALVRRSPNYMKPTSSSKAKKELLLVSHPHTQSSSDGKSLQQKGMRNSKTSFVSCKEPAKTLSGLCSLNSMRTLTKSPGFKPCNACSKKFTSAVLFEDVNAPERATCSSTLKDYNFPEYLTLHPGGTESEGVSVMKVCPYTCCSLNGHDHAPLPPLKNFMSARRHLLETQKKNMKLEIVVPQSWNVPRCDTKQDSDIEQIVFHERPACDEAATGNPAISPLAQEIGMDFFIEMYANEREGADEMRKFKSVKDLEKQEDINSAKNGNGIAAEENGIAAEEDGVKQVTPGVTHDPPKPQINFEEDFKNYFTADATEVDNKGSFHLGEDVQDAEENQPTSWFHEETCTGSYCNEARYDGEHMEDIELDESYSTSWEEEHFGEFSYEDNTDSSICSGEEINSKLRSLSESSHDISEMWLDDIFNSHYADIMVEEVRLQEAKEERTICFEAQPHYTNVVLEDTSESIEFVIQETYYPSKAINSEYDESTLTEEVFQHRTNGKDSNRENEKHLDYEVGCVSMLLEEEMVKNSEGHNNSESCKIDESCEDKEASLENDDDEFNQEHLIHMSKVSEESTTIIVQEQKLSEENKVKGSKLKSTSGEEQHTSKNWQWGTKRKRPVEEDEEMRKINPPQPNFLPFVSEPEPEKVYLKHQMIDERKNAEEWMLDFALRKAVTRLAPAGKRKVSLLVEAFEAVMSMPKCEAHTKNDSPFAHAKPIKACS</sequence>
<keyword evidence="4" id="KW-1185">Reference proteome</keyword>
<name>A0AAN9QN03_PHACN</name>
<feature type="domain" description="Calmodulin-binding" evidence="2">
    <location>
        <begin position="668"/>
        <end position="778"/>
    </location>
</feature>
<dbReference type="GO" id="GO:0020037">
    <property type="term" value="F:heme binding"/>
    <property type="evidence" value="ECO:0007669"/>
    <property type="project" value="InterPro"/>
</dbReference>
<evidence type="ECO:0000313" key="3">
    <source>
        <dbReference type="EMBL" id="KAK7341447.1"/>
    </source>
</evidence>
<gene>
    <name evidence="3" type="ORF">VNO80_24377</name>
</gene>
<proteinExistence type="predicted"/>
<reference evidence="3 4" key="1">
    <citation type="submission" date="2024-01" db="EMBL/GenBank/DDBJ databases">
        <title>The genomes of 5 underutilized Papilionoideae crops provide insights into root nodulation and disease resistanc.</title>
        <authorList>
            <person name="Jiang F."/>
        </authorList>
    </citation>
    <scope>NUCLEOTIDE SEQUENCE [LARGE SCALE GENOMIC DNA]</scope>
    <source>
        <strain evidence="3">JINMINGXINNONG_FW02</strain>
        <tissue evidence="3">Leaves</tissue>
    </source>
</reference>
<dbReference type="InterPro" id="IPR012417">
    <property type="entry name" value="CaM-bd_dom_pln"/>
</dbReference>
<accession>A0AAN9QN03</accession>
<dbReference type="InterPro" id="IPR044681">
    <property type="entry name" value="PICBP-like"/>
</dbReference>
<dbReference type="PROSITE" id="PS00191">
    <property type="entry name" value="CYTOCHROME_B5_1"/>
    <property type="match status" value="1"/>
</dbReference>
<feature type="compositionally biased region" description="Basic and acidic residues" evidence="1">
    <location>
        <begin position="34"/>
        <end position="45"/>
    </location>
</feature>
<dbReference type="Proteomes" id="UP001374584">
    <property type="component" value="Unassembled WGS sequence"/>
</dbReference>
<feature type="compositionally biased region" description="Polar residues" evidence="1">
    <location>
        <begin position="115"/>
        <end position="138"/>
    </location>
</feature>
<comment type="caution">
    <text evidence="3">The sequence shown here is derived from an EMBL/GenBank/DDBJ whole genome shotgun (WGS) entry which is preliminary data.</text>
</comment>
<evidence type="ECO:0000256" key="1">
    <source>
        <dbReference type="SAM" id="MobiDB-lite"/>
    </source>
</evidence>
<feature type="compositionally biased region" description="Low complexity" evidence="1">
    <location>
        <begin position="52"/>
        <end position="76"/>
    </location>
</feature>
<protein>
    <recommendedName>
        <fullName evidence="2">Calmodulin-binding domain-containing protein</fullName>
    </recommendedName>
</protein>